<keyword evidence="3" id="KW-1185">Reference proteome</keyword>
<gene>
    <name evidence="2" type="ORF">JCM19231_457</name>
</gene>
<protein>
    <submittedName>
        <fullName evidence="2">C-terminal domain</fullName>
    </submittedName>
</protein>
<reference evidence="2 3" key="1">
    <citation type="submission" date="2015-01" db="EMBL/GenBank/DDBJ databases">
        <title>Vibrio sp. C1 JCM 19231 whole genome shotgun sequence.</title>
        <authorList>
            <person name="Sawabe T."/>
            <person name="Meirelles P."/>
            <person name="Feng G."/>
            <person name="Sayaka M."/>
            <person name="Hattori M."/>
            <person name="Ohkuma M."/>
        </authorList>
    </citation>
    <scope>NUCLEOTIDE SEQUENCE [LARGE SCALE GENOMIC DNA]</scope>
    <source>
        <strain evidence="3">JCM 19231</strain>
    </source>
</reference>
<proteinExistence type="predicted"/>
<dbReference type="EMBL" id="BBRZ01000011">
    <property type="protein sequence ID" value="GAM55184.1"/>
    <property type="molecule type" value="Genomic_DNA"/>
</dbReference>
<organism evidence="2 3">
    <name type="scientific">Vibrio ishigakensis</name>
    <dbReference type="NCBI Taxonomy" id="1481914"/>
    <lineage>
        <taxon>Bacteria</taxon>
        <taxon>Pseudomonadati</taxon>
        <taxon>Pseudomonadota</taxon>
        <taxon>Gammaproteobacteria</taxon>
        <taxon>Vibrionales</taxon>
        <taxon>Vibrionaceae</taxon>
        <taxon>Vibrio</taxon>
    </lineage>
</organism>
<comment type="caution">
    <text evidence="2">The sequence shown here is derived from an EMBL/GenBank/DDBJ whole genome shotgun (WGS) entry which is preliminary data.</text>
</comment>
<dbReference type="NCBIfam" id="TIGR00199">
    <property type="entry name" value="PncC_domain"/>
    <property type="match status" value="1"/>
</dbReference>
<dbReference type="Gene3D" id="3.90.950.20">
    <property type="entry name" value="CinA-like"/>
    <property type="match status" value="1"/>
</dbReference>
<name>A0A0B8NWR6_9VIBR</name>
<dbReference type="SUPFAM" id="SSF142433">
    <property type="entry name" value="CinA-like"/>
    <property type="match status" value="1"/>
</dbReference>
<dbReference type="InterPro" id="IPR008136">
    <property type="entry name" value="CinA_C"/>
</dbReference>
<evidence type="ECO:0000259" key="1">
    <source>
        <dbReference type="Pfam" id="PF02464"/>
    </source>
</evidence>
<evidence type="ECO:0000313" key="2">
    <source>
        <dbReference type="EMBL" id="GAM55184.1"/>
    </source>
</evidence>
<sequence length="164" mass="17168">MSDLSLLTLSKNVGELLKKQGWMMATAESCTGGGVAQSITEIAGSSAWFDRAFVTYSNEAKQEMIGVDAALIDEFGAVSEPVAKAMALGALEHSNAQVAVSITGIAGPGGGTETKPVGTVCFGLAVKGKLIQVTTVYFSGDRSQVRNQSICNALQMIEKYIENI</sequence>
<dbReference type="RefSeq" id="WP_261833988.1">
    <property type="nucleotide sequence ID" value="NZ_AP024881.1"/>
</dbReference>
<dbReference type="AlphaFoldDB" id="A0A0B8NWR6"/>
<feature type="domain" description="CinA C-terminal" evidence="1">
    <location>
        <begin position="8"/>
        <end position="160"/>
    </location>
</feature>
<reference evidence="2 3" key="2">
    <citation type="submission" date="2015-01" db="EMBL/GenBank/DDBJ databases">
        <authorList>
            <consortium name="NBRP consortium"/>
            <person name="Sawabe T."/>
            <person name="Meirelles P."/>
            <person name="Feng G."/>
            <person name="Sayaka M."/>
            <person name="Hattori M."/>
            <person name="Ohkuma M."/>
        </authorList>
    </citation>
    <scope>NUCLEOTIDE SEQUENCE [LARGE SCALE GENOMIC DNA]</scope>
    <source>
        <strain evidence="3">JCM 19231</strain>
    </source>
</reference>
<dbReference type="InterPro" id="IPR036653">
    <property type="entry name" value="CinA-like_C"/>
</dbReference>
<dbReference type="Pfam" id="PF02464">
    <property type="entry name" value="CinA"/>
    <property type="match status" value="1"/>
</dbReference>
<dbReference type="Proteomes" id="UP000031671">
    <property type="component" value="Unassembled WGS sequence"/>
</dbReference>
<accession>A0A0B8NWR6</accession>
<evidence type="ECO:0000313" key="3">
    <source>
        <dbReference type="Proteomes" id="UP000031671"/>
    </source>
</evidence>